<sequence length="127" mass="14313">MQETVRSYMAASGEWDMDKLQAVVPYEVGLHVKALLPPSIEGQADYMAWGLASNGIFSIHSAYDLIASEEFVGNTEVWKIIWQWKGPARVRQFLWLAMRNGLTTNSVQARCMDVESVIHVLRDLPSS</sequence>
<gene>
    <name evidence="2" type="ORF">O6P43_020888</name>
</gene>
<feature type="domain" description="Reverse transcriptase zinc-binding" evidence="1">
    <location>
        <begin position="57"/>
        <end position="107"/>
    </location>
</feature>
<dbReference type="Pfam" id="PF13966">
    <property type="entry name" value="zf-RVT"/>
    <property type="match status" value="1"/>
</dbReference>
<evidence type="ECO:0000259" key="1">
    <source>
        <dbReference type="Pfam" id="PF13966"/>
    </source>
</evidence>
<protein>
    <submittedName>
        <fullName evidence="2">Ribonuclease H protein</fullName>
    </submittedName>
</protein>
<dbReference type="AlphaFoldDB" id="A0AAD7PLX6"/>
<dbReference type="InterPro" id="IPR026960">
    <property type="entry name" value="RVT-Znf"/>
</dbReference>
<comment type="caution">
    <text evidence="2">The sequence shown here is derived from an EMBL/GenBank/DDBJ whole genome shotgun (WGS) entry which is preliminary data.</text>
</comment>
<organism evidence="2 3">
    <name type="scientific">Quillaja saponaria</name>
    <name type="common">Soap bark tree</name>
    <dbReference type="NCBI Taxonomy" id="32244"/>
    <lineage>
        <taxon>Eukaryota</taxon>
        <taxon>Viridiplantae</taxon>
        <taxon>Streptophyta</taxon>
        <taxon>Embryophyta</taxon>
        <taxon>Tracheophyta</taxon>
        <taxon>Spermatophyta</taxon>
        <taxon>Magnoliopsida</taxon>
        <taxon>eudicotyledons</taxon>
        <taxon>Gunneridae</taxon>
        <taxon>Pentapetalae</taxon>
        <taxon>rosids</taxon>
        <taxon>fabids</taxon>
        <taxon>Fabales</taxon>
        <taxon>Quillajaceae</taxon>
        <taxon>Quillaja</taxon>
    </lineage>
</organism>
<name>A0AAD7PLX6_QUISA</name>
<evidence type="ECO:0000313" key="3">
    <source>
        <dbReference type="Proteomes" id="UP001163823"/>
    </source>
</evidence>
<dbReference type="Proteomes" id="UP001163823">
    <property type="component" value="Chromosome 8"/>
</dbReference>
<dbReference type="KEGG" id="qsa:O6P43_020888"/>
<dbReference type="EMBL" id="JARAOO010000008">
    <property type="protein sequence ID" value="KAJ7960448.1"/>
    <property type="molecule type" value="Genomic_DNA"/>
</dbReference>
<accession>A0AAD7PLX6</accession>
<keyword evidence="3" id="KW-1185">Reference proteome</keyword>
<evidence type="ECO:0000313" key="2">
    <source>
        <dbReference type="EMBL" id="KAJ7960448.1"/>
    </source>
</evidence>
<reference evidence="2" key="1">
    <citation type="journal article" date="2023" name="Science">
        <title>Elucidation of the pathway for biosynthesis of saponin adjuvants from the soapbark tree.</title>
        <authorList>
            <person name="Reed J."/>
            <person name="Orme A."/>
            <person name="El-Demerdash A."/>
            <person name="Owen C."/>
            <person name="Martin L.B.B."/>
            <person name="Misra R.C."/>
            <person name="Kikuchi S."/>
            <person name="Rejzek M."/>
            <person name="Martin A.C."/>
            <person name="Harkess A."/>
            <person name="Leebens-Mack J."/>
            <person name="Louveau T."/>
            <person name="Stephenson M.J."/>
            <person name="Osbourn A."/>
        </authorList>
    </citation>
    <scope>NUCLEOTIDE SEQUENCE</scope>
    <source>
        <strain evidence="2">S10</strain>
    </source>
</reference>
<proteinExistence type="predicted"/>